<evidence type="ECO:0000313" key="1">
    <source>
        <dbReference type="EMBL" id="RKF79257.1"/>
    </source>
</evidence>
<keyword evidence="2" id="KW-1185">Reference proteome</keyword>
<organism evidence="1 2">
    <name type="scientific">Golovinomyces cichoracearum</name>
    <dbReference type="NCBI Taxonomy" id="62708"/>
    <lineage>
        <taxon>Eukaryota</taxon>
        <taxon>Fungi</taxon>
        <taxon>Dikarya</taxon>
        <taxon>Ascomycota</taxon>
        <taxon>Pezizomycotina</taxon>
        <taxon>Leotiomycetes</taxon>
        <taxon>Erysiphales</taxon>
        <taxon>Erysiphaceae</taxon>
        <taxon>Golovinomyces</taxon>
    </lineage>
</organism>
<name>A0A420IXH3_9PEZI</name>
<protein>
    <submittedName>
        <fullName evidence="1">Uncharacterized protein</fullName>
    </submittedName>
</protein>
<reference evidence="1 2" key="1">
    <citation type="journal article" date="2018" name="BMC Genomics">
        <title>Comparative genome analyses reveal sequence features reflecting distinct modes of host-adaptation between dicot and monocot powdery mildew.</title>
        <authorList>
            <person name="Wu Y."/>
            <person name="Ma X."/>
            <person name="Pan Z."/>
            <person name="Kale S.D."/>
            <person name="Song Y."/>
            <person name="King H."/>
            <person name="Zhang Q."/>
            <person name="Presley C."/>
            <person name="Deng X."/>
            <person name="Wei C.I."/>
            <person name="Xiao S."/>
        </authorList>
    </citation>
    <scope>NUCLEOTIDE SEQUENCE [LARGE SCALE GENOMIC DNA]</scope>
    <source>
        <strain evidence="1">UMSG3</strain>
    </source>
</reference>
<evidence type="ECO:0000313" key="2">
    <source>
        <dbReference type="Proteomes" id="UP000283383"/>
    </source>
</evidence>
<comment type="caution">
    <text evidence="1">The sequence shown here is derived from an EMBL/GenBank/DDBJ whole genome shotgun (WGS) entry which is preliminary data.</text>
</comment>
<dbReference type="EMBL" id="MCBQ01005718">
    <property type="protein sequence ID" value="RKF79257.1"/>
    <property type="molecule type" value="Genomic_DNA"/>
</dbReference>
<dbReference type="AlphaFoldDB" id="A0A420IXH3"/>
<sequence length="72" mass="8655">MYPRRIQPKRSSGRSNRYAIYFQDEPMFEEYFQNDLPRDRFITSRIIECRGIVKRKLTSHVAKNKIPPGTHI</sequence>
<dbReference type="Proteomes" id="UP000283383">
    <property type="component" value="Unassembled WGS sequence"/>
</dbReference>
<accession>A0A420IXH3</accession>
<proteinExistence type="predicted"/>
<gene>
    <name evidence="1" type="ORF">GcM3_057023</name>
</gene>